<proteinExistence type="predicted"/>
<keyword evidence="2" id="KW-1185">Reference proteome</keyword>
<evidence type="ECO:0000313" key="1">
    <source>
        <dbReference type="EMBL" id="SDW60564.1"/>
    </source>
</evidence>
<protein>
    <recommendedName>
        <fullName evidence="3">Lipoprotein</fullName>
    </recommendedName>
</protein>
<dbReference type="RefSeq" id="WP_092723062.1">
    <property type="nucleotide sequence ID" value="NZ_FNNO01000004.1"/>
</dbReference>
<sequence length="112" mass="12830">MKKIATVIFVGLMLTVFTLSGCLFSFDNSNTSITIQDSDDRYELSAHYNKQKTKRIQHYIDANIAPQDRAIFQIRTNPGKLQIRFDKKENDEDAYLRIKRLGEGIKATLSAD</sequence>
<name>A0A8X8IG16_9BACT</name>
<dbReference type="AlphaFoldDB" id="A0A8X8IG16"/>
<evidence type="ECO:0008006" key="3">
    <source>
        <dbReference type="Google" id="ProtNLM"/>
    </source>
</evidence>
<organism evidence="1 2">
    <name type="scientific">Hydrobacter penzbergensis</name>
    <dbReference type="NCBI Taxonomy" id="1235997"/>
    <lineage>
        <taxon>Bacteria</taxon>
        <taxon>Pseudomonadati</taxon>
        <taxon>Bacteroidota</taxon>
        <taxon>Chitinophagia</taxon>
        <taxon>Chitinophagales</taxon>
        <taxon>Chitinophagaceae</taxon>
        <taxon>Hydrobacter</taxon>
    </lineage>
</organism>
<dbReference type="PROSITE" id="PS51257">
    <property type="entry name" value="PROKAR_LIPOPROTEIN"/>
    <property type="match status" value="1"/>
</dbReference>
<dbReference type="Proteomes" id="UP000198711">
    <property type="component" value="Unassembled WGS sequence"/>
</dbReference>
<dbReference type="EMBL" id="FNNO01000004">
    <property type="protein sequence ID" value="SDW60564.1"/>
    <property type="molecule type" value="Genomic_DNA"/>
</dbReference>
<accession>A0A8X8IG16</accession>
<comment type="caution">
    <text evidence="1">The sequence shown here is derived from an EMBL/GenBank/DDBJ whole genome shotgun (WGS) entry which is preliminary data.</text>
</comment>
<evidence type="ECO:0000313" key="2">
    <source>
        <dbReference type="Proteomes" id="UP000198711"/>
    </source>
</evidence>
<reference evidence="1 2" key="1">
    <citation type="submission" date="2016-10" db="EMBL/GenBank/DDBJ databases">
        <authorList>
            <person name="Varghese N."/>
            <person name="Submissions S."/>
        </authorList>
    </citation>
    <scope>NUCLEOTIDE SEQUENCE [LARGE SCALE GENOMIC DNA]</scope>
    <source>
        <strain evidence="1 2">DSM 25353</strain>
    </source>
</reference>
<gene>
    <name evidence="1" type="ORF">SAMN05444410_10481</name>
</gene>